<reference evidence="2" key="2">
    <citation type="submission" date="2015-07" db="EMBL/GenBank/DDBJ databases">
        <authorList>
            <person name="Noorani M."/>
        </authorList>
    </citation>
    <scope>NUCLEOTIDE SEQUENCE</scope>
    <source>
        <strain evidence="2">CO275</strain>
    </source>
</reference>
<dbReference type="AlphaFoldDB" id="A0A1L8ZAL4"/>
<feature type="signal peptide" evidence="1">
    <location>
        <begin position="1"/>
        <end position="17"/>
    </location>
</feature>
<proteinExistence type="predicted"/>
<evidence type="ECO:0008006" key="3">
    <source>
        <dbReference type="Google" id="ProtNLM"/>
    </source>
</evidence>
<dbReference type="InterPro" id="IPR016024">
    <property type="entry name" value="ARM-type_fold"/>
</dbReference>
<accession>A0A1L8ZAL4</accession>
<feature type="chain" id="PRO_5012408650" description="HEAT repeat domain-containing protein" evidence="1">
    <location>
        <begin position="18"/>
        <end position="469"/>
    </location>
</feature>
<gene>
    <name evidence="2" type="ORF">ER70_06565</name>
</gene>
<protein>
    <recommendedName>
        <fullName evidence="3">HEAT repeat domain-containing protein</fullName>
    </recommendedName>
</protein>
<name>A0A1L8ZAL4_BORBI</name>
<dbReference type="SUPFAM" id="SSF48371">
    <property type="entry name" value="ARM repeat"/>
    <property type="match status" value="1"/>
</dbReference>
<evidence type="ECO:0000313" key="2">
    <source>
        <dbReference type="EMBL" id="OJH14800.1"/>
    </source>
</evidence>
<reference evidence="2" key="1">
    <citation type="journal article" date="2015" name="Microbiology">
        <title>Similarities in murine infection and immune response to Borrelia bissettii and Borrelia burgdorferi sensu stricto.</title>
        <authorList>
            <person name="Leydet B.F.Jr."/>
            <person name="Liang F.T."/>
        </authorList>
    </citation>
    <scope>NUCLEOTIDE SEQUENCE [LARGE SCALE GENOMIC DNA]</scope>
    <source>
        <strain evidence="2">CO275</strain>
    </source>
</reference>
<keyword evidence="1" id="KW-0732">Signal</keyword>
<sequence length="469" mass="52948">MKCFDFLFFLLILNVYAQNVNPPALPSPPLLPEITENKLVERENSSKGENFSNIGLDGKYVNDTILYGLDSQVTNIIKALKKSSDSQYNLSLKKRLEKTFNAEIKKEILELFISLKYSGGIDTANYILENYESKRYSNALFGLAISYLKEFDDKEKLKKTLIDILENKEGNVVSIAAYYLGELNSLEYSKNMMEVFEKYSGNDGARREILIALGKMVAVEYQDRIYEISLDNYETPSIKAAAIEALSYLAVDKVTTNADLYLQSNNNNLNVKLAIIVSLSKDPSLKSKEILQGFLRDSDDNIRFKAINAIKGHKDSSAKDILIYKLKSDPSLKVREASAKALIDMDLGDIEMKNIMFDFKIENNFKISMFSYLLDKDSLKALSIALEIVNKENVNKPSNVLKGIASMLAGKKGNFDNFYSKIIDSKNVDLKHFALKGAVYNKSSSLSDKLKKIKSETNSQYIKVLLKDY</sequence>
<organism evidence="2">
    <name type="scientific">Borrelia bissettiae</name>
    <name type="common">Borreliella bissettiae</name>
    <dbReference type="NCBI Taxonomy" id="64897"/>
    <lineage>
        <taxon>Bacteria</taxon>
        <taxon>Pseudomonadati</taxon>
        <taxon>Spirochaetota</taxon>
        <taxon>Spirochaetia</taxon>
        <taxon>Spirochaetales</taxon>
        <taxon>Borreliaceae</taxon>
        <taxon>Borreliella</taxon>
    </lineage>
</organism>
<dbReference type="OrthoDB" id="350089at2"/>
<dbReference type="InterPro" id="IPR011989">
    <property type="entry name" value="ARM-like"/>
</dbReference>
<dbReference type="Pfam" id="PF13646">
    <property type="entry name" value="HEAT_2"/>
    <property type="match status" value="1"/>
</dbReference>
<dbReference type="Gene3D" id="1.25.10.10">
    <property type="entry name" value="Leucine-rich Repeat Variant"/>
    <property type="match status" value="1"/>
</dbReference>
<dbReference type="EMBL" id="JNBW01000324">
    <property type="protein sequence ID" value="OJH14800.1"/>
    <property type="molecule type" value="Genomic_DNA"/>
</dbReference>
<dbReference type="RefSeq" id="WP_071983694.1">
    <property type="nucleotide sequence ID" value="NZ_JAJNFX010000005.1"/>
</dbReference>
<comment type="caution">
    <text evidence="2">The sequence shown here is derived from an EMBL/GenBank/DDBJ whole genome shotgun (WGS) entry which is preliminary data.</text>
</comment>
<evidence type="ECO:0000256" key="1">
    <source>
        <dbReference type="SAM" id="SignalP"/>
    </source>
</evidence>